<evidence type="ECO:0000313" key="2">
    <source>
        <dbReference type="Proteomes" id="UP000001726"/>
    </source>
</evidence>
<evidence type="ECO:0000313" key="1">
    <source>
        <dbReference type="EMBL" id="CAO94818.1"/>
    </source>
</evidence>
<dbReference type="EMBL" id="CU468130">
    <property type="protein sequence ID" value="CAO94818.1"/>
    <property type="molecule type" value="Genomic_DNA"/>
</dbReference>
<dbReference type="AlphaFoldDB" id="B2VAT4"/>
<accession>B2VAT4</accession>
<keyword evidence="2" id="KW-1185">Reference proteome</keyword>
<dbReference type="OrthoDB" id="6627824at2"/>
<dbReference type="RefSeq" id="WP_012443175.1">
    <property type="nucleotide sequence ID" value="NC_010696.1"/>
</dbReference>
<protein>
    <submittedName>
        <fullName evidence="1">Uncharacterized protein</fullName>
    </submittedName>
</protein>
<organism evidence="1 2">
    <name type="scientific">Erwinia tasmaniensis (strain DSM 17950 / CFBP 7177 / CIP 109463 / NCPPB 4357 / Et1/99)</name>
    <dbReference type="NCBI Taxonomy" id="465817"/>
    <lineage>
        <taxon>Bacteria</taxon>
        <taxon>Pseudomonadati</taxon>
        <taxon>Pseudomonadota</taxon>
        <taxon>Gammaproteobacteria</taxon>
        <taxon>Enterobacterales</taxon>
        <taxon>Erwiniaceae</taxon>
        <taxon>Erwinia</taxon>
    </lineage>
</organism>
<reference evidence="1 2" key="1">
    <citation type="journal article" date="2008" name="Environ. Microbiol.">
        <title>The genome of Erwinia tasmaniensis strain Et1/99, a non-pathogenic bacterium in the genus Erwinia.</title>
        <authorList>
            <person name="Kube M."/>
            <person name="Migdoll A.M."/>
            <person name="Mueller I."/>
            <person name="Kuhl H."/>
            <person name="Beck A."/>
            <person name="Reinhardt R."/>
            <person name="Geider K."/>
        </authorList>
    </citation>
    <scope>NUCLEOTIDE SEQUENCE [LARGE SCALE GENOMIC DNA]</scope>
    <source>
        <strain evidence="2">DSM 17950 / CFBP 7177 / CIP 109463 / NCPPB 4357 / Et1/99</strain>
        <plasmid evidence="2">pET35</plasmid>
    </source>
</reference>
<keyword evidence="1" id="KW-0614">Plasmid</keyword>
<dbReference type="KEGG" id="eta:ETA_pET350180"/>
<dbReference type="Proteomes" id="UP000001726">
    <property type="component" value="Plasmid pET35"/>
</dbReference>
<proteinExistence type="predicted"/>
<geneLocation type="plasmid" evidence="1 2">
    <name>pET35</name>
</geneLocation>
<dbReference type="HOGENOM" id="CLU_1852091_0_0_6"/>
<gene>
    <name evidence="1" type="ordered locus">ETA_pET350180</name>
</gene>
<name>B2VAT4_ERWT9</name>
<sequence length="138" mass="15995">MLTDKDIAILNNCLLDDHLLLEIEKYFVSTESATVRDRLNSGESLTNEELWKLPYSESLSVKRITDKKDIQWLTAYAIANGRDLQSLFETSEFKYLTLFIDNENVSSQFKEWLIAYNLIDAFQLNDTTAITISFPEKE</sequence>